<sequence length="97" mass="10740">MQGNTWCLPVKVSAAAHHLVALNKDEKVKAAFNKTVLAHLEMTLAQRKLKAFDESDDEKTLEVELTKETLAAGTFVPVIIYSALEDSAFRHKAPYAN</sequence>
<dbReference type="Proteomes" id="UP000293550">
    <property type="component" value="Unassembled WGS sequence"/>
</dbReference>
<evidence type="ECO:0000313" key="1">
    <source>
        <dbReference type="EMBL" id="RZI45689.1"/>
    </source>
</evidence>
<dbReference type="AlphaFoldDB" id="A0A4Q7DHR0"/>
<dbReference type="EMBL" id="SCFB01000007">
    <property type="protein sequence ID" value="RZI45689.1"/>
    <property type="molecule type" value="Genomic_DNA"/>
</dbReference>
<organism evidence="1 2">
    <name type="scientific">Candidatus Finniella inopinata</name>
    <dbReference type="NCBI Taxonomy" id="1696036"/>
    <lineage>
        <taxon>Bacteria</taxon>
        <taxon>Pseudomonadati</taxon>
        <taxon>Pseudomonadota</taxon>
        <taxon>Alphaproteobacteria</taxon>
        <taxon>Holosporales</taxon>
        <taxon>Candidatus Paracaedibacteraceae</taxon>
        <taxon>Candidatus Finniella</taxon>
    </lineage>
</organism>
<proteinExistence type="predicted"/>
<protein>
    <submittedName>
        <fullName evidence="1">Uncharacterized protein</fullName>
    </submittedName>
</protein>
<comment type="caution">
    <text evidence="1">The sequence shown here is derived from an EMBL/GenBank/DDBJ whole genome shotgun (WGS) entry which is preliminary data.</text>
</comment>
<accession>A0A4Q7DHR0</accession>
<gene>
    <name evidence="1" type="ORF">EQU50_06195</name>
</gene>
<name>A0A4Q7DHR0_9PROT</name>
<keyword evidence="2" id="KW-1185">Reference proteome</keyword>
<dbReference type="RefSeq" id="WP_130154268.1">
    <property type="nucleotide sequence ID" value="NZ_SCFB01000007.1"/>
</dbReference>
<reference evidence="1 2" key="1">
    <citation type="submission" date="2018-10" db="EMBL/GenBank/DDBJ databases">
        <title>An updated phylogeny of the Alphaproteobacteria reveals that the parasitic Rickettsiales and Holosporales have independent origins.</title>
        <authorList>
            <person name="Munoz-Gomez S.A."/>
            <person name="Hess S."/>
            <person name="Burger G."/>
            <person name="Lang B.F."/>
            <person name="Susko E."/>
            <person name="Slamovits C.H."/>
            <person name="Roger A.J."/>
        </authorList>
    </citation>
    <scope>NUCLEOTIDE SEQUENCE [LARGE SCALE GENOMIC DNA]</scope>
    <source>
        <strain evidence="1">HOLO01</strain>
    </source>
</reference>
<evidence type="ECO:0000313" key="2">
    <source>
        <dbReference type="Proteomes" id="UP000293550"/>
    </source>
</evidence>